<dbReference type="InterPro" id="IPR008207">
    <property type="entry name" value="Sig_transdc_His_kin_Hpt_dom"/>
</dbReference>
<gene>
    <name evidence="4" type="ORF">ROA7450_02020</name>
</gene>
<sequence length="110" mass="12192">MIDWNRVIELRYEIGEEDFGEIVSLFLDEVETEITKLTTLETCVELGEMLHFLKGSALNLGFADFANLCQHGEDAADKGNSKAIDPEQVLGSYFASKSAFLSGLENRLTA</sequence>
<dbReference type="InterPro" id="IPR036641">
    <property type="entry name" value="HPT_dom_sf"/>
</dbReference>
<dbReference type="SUPFAM" id="SSF47226">
    <property type="entry name" value="Histidine-containing phosphotransfer domain, HPT domain"/>
    <property type="match status" value="1"/>
</dbReference>
<dbReference type="EMBL" id="FWFX01000005">
    <property type="protein sequence ID" value="SLN41569.1"/>
    <property type="molecule type" value="Genomic_DNA"/>
</dbReference>
<dbReference type="PROSITE" id="PS50894">
    <property type="entry name" value="HPT"/>
    <property type="match status" value="1"/>
</dbReference>
<evidence type="ECO:0000313" key="5">
    <source>
        <dbReference type="Proteomes" id="UP000193061"/>
    </source>
</evidence>
<evidence type="ECO:0000313" key="4">
    <source>
        <dbReference type="EMBL" id="SLN41569.1"/>
    </source>
</evidence>
<keyword evidence="5" id="KW-1185">Reference proteome</keyword>
<dbReference type="Gene3D" id="1.20.120.160">
    <property type="entry name" value="HPT domain"/>
    <property type="match status" value="1"/>
</dbReference>
<dbReference type="Proteomes" id="UP000193061">
    <property type="component" value="Unassembled WGS sequence"/>
</dbReference>
<evidence type="ECO:0000259" key="3">
    <source>
        <dbReference type="PROSITE" id="PS50894"/>
    </source>
</evidence>
<dbReference type="Pfam" id="PF01627">
    <property type="entry name" value="Hpt"/>
    <property type="match status" value="1"/>
</dbReference>
<keyword evidence="2" id="KW-0597">Phosphoprotein</keyword>
<evidence type="ECO:0000256" key="1">
    <source>
        <dbReference type="ARBA" id="ARBA00023012"/>
    </source>
</evidence>
<dbReference type="GO" id="GO:0000160">
    <property type="term" value="P:phosphorelay signal transduction system"/>
    <property type="evidence" value="ECO:0007669"/>
    <property type="project" value="UniProtKB-KW"/>
</dbReference>
<keyword evidence="1" id="KW-0902">Two-component regulatory system</keyword>
<dbReference type="GO" id="GO:0004672">
    <property type="term" value="F:protein kinase activity"/>
    <property type="evidence" value="ECO:0007669"/>
    <property type="project" value="UniProtKB-ARBA"/>
</dbReference>
<accession>A0A1X6Z5D4</accession>
<dbReference type="AlphaFoldDB" id="A0A1X6Z5D4"/>
<evidence type="ECO:0000256" key="2">
    <source>
        <dbReference type="PROSITE-ProRule" id="PRU00110"/>
    </source>
</evidence>
<feature type="domain" description="HPt" evidence="3">
    <location>
        <begin position="11"/>
        <end position="110"/>
    </location>
</feature>
<protein>
    <submittedName>
        <fullName evidence="4">Hpt domain protein</fullName>
    </submittedName>
</protein>
<organism evidence="4 5">
    <name type="scientific">Roseovarius albus</name>
    <dbReference type="NCBI Taxonomy" id="1247867"/>
    <lineage>
        <taxon>Bacteria</taxon>
        <taxon>Pseudomonadati</taxon>
        <taxon>Pseudomonadota</taxon>
        <taxon>Alphaproteobacteria</taxon>
        <taxon>Rhodobacterales</taxon>
        <taxon>Roseobacteraceae</taxon>
        <taxon>Roseovarius</taxon>
    </lineage>
</organism>
<feature type="modified residue" description="Phosphohistidine" evidence="2">
    <location>
        <position position="51"/>
    </location>
</feature>
<name>A0A1X6Z5D4_9RHOB</name>
<reference evidence="4 5" key="1">
    <citation type="submission" date="2017-03" db="EMBL/GenBank/DDBJ databases">
        <authorList>
            <person name="Afonso C.L."/>
            <person name="Miller P.J."/>
            <person name="Scott M.A."/>
            <person name="Spackman E."/>
            <person name="Goraichik I."/>
            <person name="Dimitrov K.M."/>
            <person name="Suarez D.L."/>
            <person name="Swayne D.E."/>
        </authorList>
    </citation>
    <scope>NUCLEOTIDE SEQUENCE [LARGE SCALE GENOMIC DNA]</scope>
    <source>
        <strain evidence="4 5">CECT 7450</strain>
    </source>
</reference>
<proteinExistence type="predicted"/>
<dbReference type="RefSeq" id="WP_085805539.1">
    <property type="nucleotide sequence ID" value="NZ_FWFX01000005.1"/>
</dbReference>
<dbReference type="OrthoDB" id="7867809at2"/>
<dbReference type="CDD" id="cd00088">
    <property type="entry name" value="HPT"/>
    <property type="match status" value="1"/>
</dbReference>